<evidence type="ECO:0000256" key="1">
    <source>
        <dbReference type="ARBA" id="ARBA00004604"/>
    </source>
</evidence>
<sequence length="497" mass="56107">MAGPAGSRFPGTSGPAFPSFTKMAAPTEAPGGAAASGFLGFRAESRDPGAPGKRRPRGGRHRKKGWKRWAGPEARLGRELGAFLEDVGLQQRAAGGLVAEKPDESLFFLDTGSEEKDRELNRGKEKPLRIDLILQPDSKVPAPKDILAHQVPNGKKLKRKQRLWEKLTERGVVPREQRLLLARLQNAQPATAEPSHGQQGAHGQGAGAQPAGGFYDIWSDTNPLDRPLAGQDAWFLEQTKKQRVRRPARLETKPSELPAVEVIPAGGSYNPTFESHQALLLQAHEVELRRQKAEEKLQRQLRFPTAAEAPTQETTFREQCEGLLEESADEGGEEEAPDEPPAPGAPPPLAPLREKKTEQQRRREKEAKFLAARQLGEKAARCRRQELFQLRSIRLQVKRREAELLRRRRARLAKRRAEATKPRRLGRLKYEDPDLEVQLSAELAESLRTLKPEGSILRDRFKSLQRRNLIEPRERARFKRKYRLKYVEKRAFREVTL</sequence>
<keyword evidence="6" id="KW-0539">Nucleus</keyword>
<dbReference type="PIRSF" id="PIRSF017302">
    <property type="entry name" value="Gltscr2"/>
    <property type="match status" value="1"/>
</dbReference>
<name>A0A9D3XKC0_9SAUR</name>
<evidence type="ECO:0000256" key="6">
    <source>
        <dbReference type="ARBA" id="ARBA00023242"/>
    </source>
</evidence>
<reference evidence="8" key="1">
    <citation type="submission" date="2021-09" db="EMBL/GenBank/DDBJ databases">
        <title>The genome of Mauremys mutica provides insights into the evolution of semi-aquatic lifestyle.</title>
        <authorList>
            <person name="Gong S."/>
            <person name="Gao Y."/>
        </authorList>
    </citation>
    <scope>NUCLEOTIDE SEQUENCE</scope>
    <source>
        <strain evidence="8">MM-2020</strain>
        <tissue evidence="8">Muscle</tissue>
    </source>
</reference>
<keyword evidence="5" id="KW-0690">Ribosome biogenesis</keyword>
<dbReference type="Proteomes" id="UP000827986">
    <property type="component" value="Unassembled WGS sequence"/>
</dbReference>
<evidence type="ECO:0000256" key="3">
    <source>
        <dbReference type="ARBA" id="ARBA00008838"/>
    </source>
</evidence>
<feature type="region of interest" description="Disordered" evidence="7">
    <location>
        <begin position="1"/>
        <end position="70"/>
    </location>
</feature>
<feature type="compositionally biased region" description="Acidic residues" evidence="7">
    <location>
        <begin position="326"/>
        <end position="338"/>
    </location>
</feature>
<protein>
    <recommendedName>
        <fullName evidence="4">Ribosome biogenesis protein NOP53</fullName>
    </recommendedName>
</protein>
<comment type="similarity">
    <text evidence="3">Belongs to the NOP53 family.</text>
</comment>
<dbReference type="GO" id="GO:0006364">
    <property type="term" value="P:rRNA processing"/>
    <property type="evidence" value="ECO:0007669"/>
    <property type="project" value="TreeGrafter"/>
</dbReference>
<evidence type="ECO:0000256" key="4">
    <source>
        <dbReference type="ARBA" id="ARBA00018339"/>
    </source>
</evidence>
<dbReference type="InterPro" id="IPR011687">
    <property type="entry name" value="Nop53/GLTSCR2"/>
</dbReference>
<feature type="region of interest" description="Disordered" evidence="7">
    <location>
        <begin position="326"/>
        <end position="365"/>
    </location>
</feature>
<feature type="compositionally biased region" description="Basic and acidic residues" evidence="7">
    <location>
        <begin position="352"/>
        <end position="365"/>
    </location>
</feature>
<dbReference type="PANTHER" id="PTHR14211">
    <property type="entry name" value="GLIOMA SUPPRESSOR CANDIDATE REGION GENE 2"/>
    <property type="match status" value="1"/>
</dbReference>
<feature type="compositionally biased region" description="Pro residues" evidence="7">
    <location>
        <begin position="339"/>
        <end position="350"/>
    </location>
</feature>
<dbReference type="GO" id="GO:0000027">
    <property type="term" value="P:ribosomal large subunit assembly"/>
    <property type="evidence" value="ECO:0007669"/>
    <property type="project" value="TreeGrafter"/>
</dbReference>
<feature type="compositionally biased region" description="Low complexity" evidence="7">
    <location>
        <begin position="24"/>
        <end position="35"/>
    </location>
</feature>
<keyword evidence="9" id="KW-1185">Reference proteome</keyword>
<evidence type="ECO:0000256" key="5">
    <source>
        <dbReference type="ARBA" id="ARBA00022517"/>
    </source>
</evidence>
<comment type="subcellular location">
    <subcellularLocation>
        <location evidence="1">Nucleus</location>
        <location evidence="1">Nucleolus</location>
    </subcellularLocation>
    <subcellularLocation>
        <location evidence="2">Nucleus</location>
        <location evidence="2">Nucleoplasm</location>
    </subcellularLocation>
</comment>
<proteinExistence type="inferred from homology"/>
<dbReference type="Pfam" id="PF07767">
    <property type="entry name" value="Nop53"/>
    <property type="match status" value="1"/>
</dbReference>
<dbReference type="GO" id="GO:0005654">
    <property type="term" value="C:nucleoplasm"/>
    <property type="evidence" value="ECO:0007669"/>
    <property type="project" value="UniProtKB-SubCell"/>
</dbReference>
<accession>A0A9D3XKC0</accession>
<evidence type="ECO:0000256" key="7">
    <source>
        <dbReference type="SAM" id="MobiDB-lite"/>
    </source>
</evidence>
<dbReference type="EMBL" id="JAHDVG010000469">
    <property type="protein sequence ID" value="KAH1180893.1"/>
    <property type="molecule type" value="Genomic_DNA"/>
</dbReference>
<evidence type="ECO:0000313" key="8">
    <source>
        <dbReference type="EMBL" id="KAH1180893.1"/>
    </source>
</evidence>
<dbReference type="GO" id="GO:0008097">
    <property type="term" value="F:5S rRNA binding"/>
    <property type="evidence" value="ECO:0007669"/>
    <property type="project" value="TreeGrafter"/>
</dbReference>
<evidence type="ECO:0000256" key="2">
    <source>
        <dbReference type="ARBA" id="ARBA00004642"/>
    </source>
</evidence>
<dbReference type="AlphaFoldDB" id="A0A9D3XKC0"/>
<feature type="compositionally biased region" description="Basic residues" evidence="7">
    <location>
        <begin position="52"/>
        <end position="67"/>
    </location>
</feature>
<gene>
    <name evidence="8" type="ORF">KIL84_001827</name>
</gene>
<feature type="region of interest" description="Disordered" evidence="7">
    <location>
        <begin position="187"/>
        <end position="219"/>
    </location>
</feature>
<comment type="caution">
    <text evidence="8">The sequence shown here is derived from an EMBL/GenBank/DDBJ whole genome shotgun (WGS) entry which is preliminary data.</text>
</comment>
<dbReference type="GO" id="GO:0005730">
    <property type="term" value="C:nucleolus"/>
    <property type="evidence" value="ECO:0007669"/>
    <property type="project" value="UniProtKB-SubCell"/>
</dbReference>
<feature type="compositionally biased region" description="Low complexity" evidence="7">
    <location>
        <begin position="187"/>
        <end position="199"/>
    </location>
</feature>
<evidence type="ECO:0000313" key="9">
    <source>
        <dbReference type="Proteomes" id="UP000827986"/>
    </source>
</evidence>
<organism evidence="8 9">
    <name type="scientific">Mauremys mutica</name>
    <name type="common">yellowpond turtle</name>
    <dbReference type="NCBI Taxonomy" id="74926"/>
    <lineage>
        <taxon>Eukaryota</taxon>
        <taxon>Metazoa</taxon>
        <taxon>Chordata</taxon>
        <taxon>Craniata</taxon>
        <taxon>Vertebrata</taxon>
        <taxon>Euteleostomi</taxon>
        <taxon>Archelosauria</taxon>
        <taxon>Testudinata</taxon>
        <taxon>Testudines</taxon>
        <taxon>Cryptodira</taxon>
        <taxon>Durocryptodira</taxon>
        <taxon>Testudinoidea</taxon>
        <taxon>Geoemydidae</taxon>
        <taxon>Geoemydinae</taxon>
        <taxon>Mauremys</taxon>
    </lineage>
</organism>
<dbReference type="PANTHER" id="PTHR14211:SF7">
    <property type="entry name" value="RIBOSOME BIOGENESIS PROTEIN NOP53"/>
    <property type="match status" value="1"/>
</dbReference>